<feature type="compositionally biased region" description="Basic and acidic residues" evidence="4">
    <location>
        <begin position="203"/>
        <end position="215"/>
    </location>
</feature>
<keyword evidence="6" id="KW-1185">Reference proteome</keyword>
<evidence type="ECO:0000313" key="6">
    <source>
        <dbReference type="Proteomes" id="UP000046392"/>
    </source>
</evidence>
<dbReference type="STRING" id="174720.A0A0N5B8P6"/>
<organism evidence="6 7">
    <name type="scientific">Strongyloides papillosus</name>
    <name type="common">Intestinal threadworm</name>
    <dbReference type="NCBI Taxonomy" id="174720"/>
    <lineage>
        <taxon>Eukaryota</taxon>
        <taxon>Metazoa</taxon>
        <taxon>Ecdysozoa</taxon>
        <taxon>Nematoda</taxon>
        <taxon>Chromadorea</taxon>
        <taxon>Rhabditida</taxon>
        <taxon>Tylenchina</taxon>
        <taxon>Panagrolaimomorpha</taxon>
        <taxon>Strongyloidoidea</taxon>
        <taxon>Strongyloididae</taxon>
        <taxon>Strongyloides</taxon>
    </lineage>
</organism>
<evidence type="ECO:0000256" key="1">
    <source>
        <dbReference type="ARBA" id="ARBA00010126"/>
    </source>
</evidence>
<dbReference type="PANTHER" id="PTHR31938:SF4">
    <property type="entry name" value="NUCLEAR SPECKLE SPLICING REGULATORY PROTEIN 1"/>
    <property type="match status" value="1"/>
</dbReference>
<dbReference type="Pfam" id="PF09745">
    <property type="entry name" value="NSRP1_N"/>
    <property type="match status" value="1"/>
</dbReference>
<keyword evidence="2 3" id="KW-0175">Coiled coil</keyword>
<accession>A0A0N5B8P6</accession>
<feature type="coiled-coil region" evidence="3">
    <location>
        <begin position="135"/>
        <end position="165"/>
    </location>
</feature>
<evidence type="ECO:0000256" key="3">
    <source>
        <dbReference type="SAM" id="Coils"/>
    </source>
</evidence>
<evidence type="ECO:0000259" key="5">
    <source>
        <dbReference type="Pfam" id="PF09745"/>
    </source>
</evidence>
<evidence type="ECO:0000256" key="2">
    <source>
        <dbReference type="ARBA" id="ARBA00023054"/>
    </source>
</evidence>
<dbReference type="AlphaFoldDB" id="A0A0N5B8P6"/>
<proteinExistence type="inferred from homology"/>
<dbReference type="Proteomes" id="UP000046392">
    <property type="component" value="Unplaced"/>
</dbReference>
<dbReference type="PANTHER" id="PTHR31938">
    <property type="entry name" value="NUCLEAR SPECKLE SPLICING REGULATORY PROTEIN 1"/>
    <property type="match status" value="1"/>
</dbReference>
<dbReference type="InterPro" id="IPR042816">
    <property type="entry name" value="Nsrp1"/>
</dbReference>
<name>A0A0N5B8P6_STREA</name>
<sequence>MSNRKFCFSLNKDEPDKKRIKVDSVFDDCSDDEEDVNTKIKYESDKVHKIEEEEDNDLYDYDAAYDQIQAEKLKKIMKKIEDDNDKKPKYVEKIMEAQKKRELDRFLAEERKIQKEREEEKGKYDDKEVFISSSYRKKLEEIAELRKAEEEKEKEDELVNEKILKRGILRTGLHRDFLLNLDNGEPSNNKNEVAFRNAKNKKDKKDNVEPEKSIYDEEEEDEMRPVIKPSYPTKADKKIKGGLEIRKKQVDIIEEEKIDDANIDTEITKERLHNNMEEKLLQEDIKPKINDVRVLPKELRLEKIRQIMKQRNTEPDIKAYQKRYMLRKLRGEIVPSM</sequence>
<comment type="similarity">
    <text evidence="1">Belongs to the NSRP1 family.</text>
</comment>
<dbReference type="GO" id="GO:0000381">
    <property type="term" value="P:regulation of alternative mRNA splicing, via spliceosome"/>
    <property type="evidence" value="ECO:0007669"/>
    <property type="project" value="InterPro"/>
</dbReference>
<feature type="region of interest" description="Disordered" evidence="4">
    <location>
        <begin position="183"/>
        <end position="223"/>
    </location>
</feature>
<evidence type="ECO:0000256" key="4">
    <source>
        <dbReference type="SAM" id="MobiDB-lite"/>
    </source>
</evidence>
<protein>
    <submittedName>
        <fullName evidence="7">DUF2040 domain-containing protein</fullName>
    </submittedName>
</protein>
<dbReference type="InterPro" id="IPR018612">
    <property type="entry name" value="NSRP1_N"/>
</dbReference>
<evidence type="ECO:0000313" key="7">
    <source>
        <dbReference type="WBParaSite" id="SPAL_0000241900.1"/>
    </source>
</evidence>
<feature type="domain" description="Nuclear speckle splicing regulatory protein 1 N-terminal" evidence="5">
    <location>
        <begin position="46"/>
        <end position="157"/>
    </location>
</feature>
<reference evidence="7" key="1">
    <citation type="submission" date="2017-02" db="UniProtKB">
        <authorList>
            <consortium name="WormBaseParasite"/>
        </authorList>
    </citation>
    <scope>IDENTIFICATION</scope>
</reference>
<dbReference type="WBParaSite" id="SPAL_0000241900.1">
    <property type="protein sequence ID" value="SPAL_0000241900.1"/>
    <property type="gene ID" value="SPAL_0000241900"/>
</dbReference>